<evidence type="ECO:0000256" key="6">
    <source>
        <dbReference type="SAM" id="Phobius"/>
    </source>
</evidence>
<dbReference type="Proteomes" id="UP001596977">
    <property type="component" value="Unassembled WGS sequence"/>
</dbReference>
<comment type="similarity">
    <text evidence="2">Belongs to the drug/metabolite transporter (DMT) superfamily. 10 TMS drug/metabolite exporter (DME) (TC 2.A.7.3) family.</text>
</comment>
<feature type="transmembrane region" description="Helical" evidence="6">
    <location>
        <begin position="41"/>
        <end position="59"/>
    </location>
</feature>
<feature type="transmembrane region" description="Helical" evidence="6">
    <location>
        <begin position="71"/>
        <end position="92"/>
    </location>
</feature>
<feature type="transmembrane region" description="Helical" evidence="6">
    <location>
        <begin position="153"/>
        <end position="173"/>
    </location>
</feature>
<dbReference type="PANTHER" id="PTHR22911">
    <property type="entry name" value="ACYL-MALONYL CONDENSING ENZYME-RELATED"/>
    <property type="match status" value="1"/>
</dbReference>
<evidence type="ECO:0000259" key="7">
    <source>
        <dbReference type="Pfam" id="PF00892"/>
    </source>
</evidence>
<name>A0ABW3H541_9SPHN</name>
<evidence type="ECO:0000256" key="2">
    <source>
        <dbReference type="ARBA" id="ARBA00009853"/>
    </source>
</evidence>
<evidence type="ECO:0000256" key="4">
    <source>
        <dbReference type="ARBA" id="ARBA00022989"/>
    </source>
</evidence>
<feature type="transmembrane region" description="Helical" evidence="6">
    <location>
        <begin position="185"/>
        <end position="206"/>
    </location>
</feature>
<feature type="transmembrane region" description="Helical" evidence="6">
    <location>
        <begin position="124"/>
        <end position="141"/>
    </location>
</feature>
<comment type="subcellular location">
    <subcellularLocation>
        <location evidence="1">Membrane</location>
        <topology evidence="1">Multi-pass membrane protein</topology>
    </subcellularLocation>
</comment>
<reference evidence="9" key="1">
    <citation type="journal article" date="2019" name="Int. J. Syst. Evol. Microbiol.">
        <title>The Global Catalogue of Microorganisms (GCM) 10K type strain sequencing project: providing services to taxonomists for standard genome sequencing and annotation.</title>
        <authorList>
            <consortium name="The Broad Institute Genomics Platform"/>
            <consortium name="The Broad Institute Genome Sequencing Center for Infectious Disease"/>
            <person name="Wu L."/>
            <person name="Ma J."/>
        </authorList>
    </citation>
    <scope>NUCLEOTIDE SEQUENCE [LARGE SCALE GENOMIC DNA]</scope>
    <source>
        <strain evidence="9">CCUG 62982</strain>
    </source>
</reference>
<dbReference type="PANTHER" id="PTHR22911:SF6">
    <property type="entry name" value="SOLUTE CARRIER FAMILY 35 MEMBER G1"/>
    <property type="match status" value="1"/>
</dbReference>
<comment type="caution">
    <text evidence="8">The sequence shown here is derived from an EMBL/GenBank/DDBJ whole genome shotgun (WGS) entry which is preliminary data.</text>
</comment>
<feature type="transmembrane region" description="Helical" evidence="6">
    <location>
        <begin position="212"/>
        <end position="234"/>
    </location>
</feature>
<dbReference type="Gene3D" id="1.10.3730.20">
    <property type="match status" value="1"/>
</dbReference>
<dbReference type="Pfam" id="PF00892">
    <property type="entry name" value="EamA"/>
    <property type="match status" value="2"/>
</dbReference>
<dbReference type="EMBL" id="JBHTJG010000004">
    <property type="protein sequence ID" value="MFD0946601.1"/>
    <property type="molecule type" value="Genomic_DNA"/>
</dbReference>
<proteinExistence type="inferred from homology"/>
<feature type="transmembrane region" description="Helical" evidence="6">
    <location>
        <begin position="98"/>
        <end position="117"/>
    </location>
</feature>
<sequence length="300" mass="31821">MSARATPAIAFAAGTLGIALFSAMDALMKGMTIAMGVYNAMLWRFGAIFVMSAIVHFARRPKRPGRAAMRIHLIRGLVTVVMSMLFFWGLAYVPMAQAITLTYIAPLLALYLAAVLLKERIGGAVIGASLLACAGVGVILLGQTRAEMGDMALLGTVAIIGSAICYSWNIILMRQQALVADPAEIAFFQSMIVGGTLALAAPWLGAMLPADQIAPTLLAAVLATVSLFLLSWAYARAEAHYLAPTEYTSFVWAALLGWLVFGEHVSFYTLAGAGLIVAACLIAARRKPETMTHEAEAALP</sequence>
<gene>
    <name evidence="8" type="ORF">ACFQ1E_09650</name>
</gene>
<keyword evidence="4 6" id="KW-1133">Transmembrane helix</keyword>
<evidence type="ECO:0000256" key="5">
    <source>
        <dbReference type="ARBA" id="ARBA00023136"/>
    </source>
</evidence>
<protein>
    <submittedName>
        <fullName evidence="8">DMT family transporter</fullName>
    </submittedName>
</protein>
<keyword evidence="9" id="KW-1185">Reference proteome</keyword>
<organism evidence="8 9">
    <name type="scientific">Sphingomonas canadensis</name>
    <dbReference type="NCBI Taxonomy" id="1219257"/>
    <lineage>
        <taxon>Bacteria</taxon>
        <taxon>Pseudomonadati</taxon>
        <taxon>Pseudomonadota</taxon>
        <taxon>Alphaproteobacteria</taxon>
        <taxon>Sphingomonadales</taxon>
        <taxon>Sphingomonadaceae</taxon>
        <taxon>Sphingomonas</taxon>
    </lineage>
</organism>
<keyword evidence="3 6" id="KW-0812">Transmembrane</keyword>
<feature type="transmembrane region" description="Helical" evidence="6">
    <location>
        <begin position="267"/>
        <end position="284"/>
    </location>
</feature>
<dbReference type="RefSeq" id="WP_264944340.1">
    <property type="nucleotide sequence ID" value="NZ_JAPDRA010000004.1"/>
</dbReference>
<evidence type="ECO:0000256" key="3">
    <source>
        <dbReference type="ARBA" id="ARBA00022692"/>
    </source>
</evidence>
<feature type="transmembrane region" description="Helical" evidence="6">
    <location>
        <begin position="241"/>
        <end position="261"/>
    </location>
</feature>
<feature type="domain" description="EamA" evidence="7">
    <location>
        <begin position="16"/>
        <end position="140"/>
    </location>
</feature>
<dbReference type="SUPFAM" id="SSF103481">
    <property type="entry name" value="Multidrug resistance efflux transporter EmrE"/>
    <property type="match status" value="2"/>
</dbReference>
<evidence type="ECO:0000313" key="8">
    <source>
        <dbReference type="EMBL" id="MFD0946601.1"/>
    </source>
</evidence>
<evidence type="ECO:0000256" key="1">
    <source>
        <dbReference type="ARBA" id="ARBA00004141"/>
    </source>
</evidence>
<accession>A0ABW3H541</accession>
<evidence type="ECO:0000313" key="9">
    <source>
        <dbReference type="Proteomes" id="UP001596977"/>
    </source>
</evidence>
<feature type="domain" description="EamA" evidence="7">
    <location>
        <begin position="154"/>
        <end position="283"/>
    </location>
</feature>
<keyword evidence="5 6" id="KW-0472">Membrane</keyword>
<dbReference type="InterPro" id="IPR037185">
    <property type="entry name" value="EmrE-like"/>
</dbReference>
<dbReference type="InterPro" id="IPR000620">
    <property type="entry name" value="EamA_dom"/>
</dbReference>